<organism evidence="1 2">
    <name type="scientific">Pseudomonas triclosanedens</name>
    <dbReference type="NCBI Taxonomy" id="2961893"/>
    <lineage>
        <taxon>Bacteria</taxon>
        <taxon>Pseudomonadati</taxon>
        <taxon>Pseudomonadota</taxon>
        <taxon>Gammaproteobacteria</taxon>
        <taxon>Pseudomonadales</taxon>
        <taxon>Pseudomonadaceae</taxon>
        <taxon>Pseudomonas</taxon>
    </lineage>
</organism>
<dbReference type="EMBL" id="CP113432">
    <property type="protein sequence ID" value="WAI48122.1"/>
    <property type="molecule type" value="Genomic_DNA"/>
</dbReference>
<proteinExistence type="predicted"/>
<name>A0ABY6ZT51_9PSED</name>
<evidence type="ECO:0000313" key="1">
    <source>
        <dbReference type="EMBL" id="WAI48122.1"/>
    </source>
</evidence>
<accession>A0ABY6ZT51</accession>
<keyword evidence="2" id="KW-1185">Reference proteome</keyword>
<dbReference type="RefSeq" id="WP_254474676.1">
    <property type="nucleotide sequence ID" value="NZ_CP113432.1"/>
</dbReference>
<evidence type="ECO:0000313" key="2">
    <source>
        <dbReference type="Proteomes" id="UP001163624"/>
    </source>
</evidence>
<dbReference type="Proteomes" id="UP001163624">
    <property type="component" value="Chromosome"/>
</dbReference>
<reference evidence="1" key="1">
    <citation type="submission" date="2022-11" db="EMBL/GenBank/DDBJ databases">
        <title>Pseudomonas triclosanedens sp. nov., a triclosan degrader isolated from activated sludge.</title>
        <authorList>
            <person name="Yin Y."/>
            <person name="Lu Z."/>
        </authorList>
    </citation>
    <scope>NUCLEOTIDE SEQUENCE</scope>
    <source>
        <strain evidence="1">ZM23</strain>
    </source>
</reference>
<dbReference type="SUPFAM" id="SSF111364">
    <property type="entry name" value="Tsx-like channel"/>
    <property type="match status" value="1"/>
</dbReference>
<gene>
    <name evidence="1" type="ORF">OU419_20490</name>
</gene>
<dbReference type="InterPro" id="IPR036777">
    <property type="entry name" value="Channel_Tsx-like_sf"/>
</dbReference>
<protein>
    <submittedName>
        <fullName evidence="1">Nucleoside-binding protein</fullName>
    </submittedName>
</protein>
<dbReference type="Gene3D" id="2.40.230.20">
    <property type="entry name" value="Nucleoside-specific channel-forming protein, Tsx-like"/>
    <property type="match status" value="1"/>
</dbReference>
<sequence>MFPTVLAPAAIDAARPQTRSRSRLSTGRRIALGAALITAPLGLAQADDDRLFEWTSNTLGFRYGKGFTNPNNPHDITKRIFSFSHADGYRYGSNFFHLDVLQSDSDDPRKGTDHGSSEVYGVFRSQLFASRVFDLPQGKGLVKDHALTFGFDASRNNNLASAKKRALVFGPTVKFNGPGVLDLSLFYYREKNHSGIPNVKHPDHTFDTTYMLNLTWLRPFQLGNHGAKFQGFLNYTGEKGEDYNDNDTAPETLIRTSLMFATLPGAKRQPNLWLGVGYEYWHNKFGVDGGRGSRTSTPTVNVEFTF</sequence>